<accession>A0A8H3UTJ1</accession>
<comment type="caution">
    <text evidence="3">The sequence shown here is derived from an EMBL/GenBank/DDBJ whole genome shotgun (WGS) entry which is preliminary data.</text>
</comment>
<feature type="chain" id="PRO_5044690683" evidence="1">
    <location>
        <begin position="18"/>
        <end position="161"/>
    </location>
</feature>
<evidence type="ECO:0000313" key="2">
    <source>
        <dbReference type="EMBL" id="KAE9964308.1"/>
    </source>
</evidence>
<evidence type="ECO:0000313" key="3">
    <source>
        <dbReference type="EMBL" id="KAE9976907.1"/>
    </source>
</evidence>
<protein>
    <submittedName>
        <fullName evidence="3">Uncharacterized protein</fullName>
    </submittedName>
</protein>
<evidence type="ECO:0000256" key="1">
    <source>
        <dbReference type="SAM" id="SignalP"/>
    </source>
</evidence>
<dbReference type="EMBL" id="WNWR01000485">
    <property type="protein sequence ID" value="KAE9976907.1"/>
    <property type="molecule type" value="Genomic_DNA"/>
</dbReference>
<sequence>MRYTSSFIALLVSTAVAAPIVERQAPAAGAGLSTGNSIQDMLKGVIGFPTAFLSGDGKGLANAVTGMVGGAASFPLGFFSDLGKAVGVGRTAEQSTPAPTTPADVLTTSGATAFSPKMVQGVAQDVAQVLGGAPSLIIPGFFSHLMKDTLGLAPKAAWDYV</sequence>
<evidence type="ECO:0000313" key="4">
    <source>
        <dbReference type="Proteomes" id="UP000490939"/>
    </source>
</evidence>
<proteinExistence type="predicted"/>
<dbReference type="AlphaFoldDB" id="A0A8H3UTJ1"/>
<reference evidence="3 4" key="1">
    <citation type="submission" date="2019-07" db="EMBL/GenBank/DDBJ databases">
        <title>Venturia inaequalis Genome Resource.</title>
        <authorList>
            <person name="Lichtner F.J."/>
        </authorList>
    </citation>
    <scope>NUCLEOTIDE SEQUENCE [LARGE SCALE GENOMIC DNA]</scope>
    <source>
        <strain evidence="2">Bline_iso_100314</strain>
        <strain evidence="3 4">DMI_063113</strain>
    </source>
</reference>
<dbReference type="EMBL" id="WNWQ01000718">
    <property type="protein sequence ID" value="KAE9964308.1"/>
    <property type="molecule type" value="Genomic_DNA"/>
</dbReference>
<organism evidence="3 4">
    <name type="scientific">Venturia inaequalis</name>
    <name type="common">Apple scab fungus</name>
    <dbReference type="NCBI Taxonomy" id="5025"/>
    <lineage>
        <taxon>Eukaryota</taxon>
        <taxon>Fungi</taxon>
        <taxon>Dikarya</taxon>
        <taxon>Ascomycota</taxon>
        <taxon>Pezizomycotina</taxon>
        <taxon>Dothideomycetes</taxon>
        <taxon>Pleosporomycetidae</taxon>
        <taxon>Venturiales</taxon>
        <taxon>Venturiaceae</taxon>
        <taxon>Venturia</taxon>
    </lineage>
</organism>
<dbReference type="Proteomes" id="UP000433883">
    <property type="component" value="Unassembled WGS sequence"/>
</dbReference>
<gene>
    <name evidence="2" type="ORF">BLS_008462</name>
    <name evidence="3" type="ORF">EG327_007903</name>
</gene>
<keyword evidence="1" id="KW-0732">Signal</keyword>
<keyword evidence="4" id="KW-1185">Reference proteome</keyword>
<feature type="signal peptide" evidence="1">
    <location>
        <begin position="1"/>
        <end position="17"/>
    </location>
</feature>
<name>A0A8H3UTJ1_VENIN</name>
<dbReference type="Proteomes" id="UP000490939">
    <property type="component" value="Unassembled WGS sequence"/>
</dbReference>